<dbReference type="InterPro" id="IPR000315">
    <property type="entry name" value="Znf_B-box"/>
</dbReference>
<dbReference type="PANTHER" id="PTHR15326:SF8">
    <property type="entry name" value="SPERMATOGENESIS-ASSOCIATED PROTEIN 2"/>
    <property type="match status" value="1"/>
</dbReference>
<keyword evidence="2" id="KW-0862">Zinc</keyword>
<gene>
    <name evidence="7" type="ORF">scyTo_0013681</name>
</gene>
<comment type="similarity">
    <text evidence="3">Belongs to the SPATA2 family.</text>
</comment>
<dbReference type="GO" id="GO:1990108">
    <property type="term" value="P:protein linear deubiquitination"/>
    <property type="evidence" value="ECO:0007669"/>
    <property type="project" value="TreeGrafter"/>
</dbReference>
<dbReference type="PROSITE" id="PS50119">
    <property type="entry name" value="ZF_BBOX"/>
    <property type="match status" value="1"/>
</dbReference>
<dbReference type="OrthoDB" id="9989817at2759"/>
<keyword evidence="8" id="KW-1185">Reference proteome</keyword>
<evidence type="ECO:0000313" key="7">
    <source>
        <dbReference type="EMBL" id="GCB67282.1"/>
    </source>
</evidence>
<evidence type="ECO:0000256" key="5">
    <source>
        <dbReference type="SAM" id="Phobius"/>
    </source>
</evidence>
<evidence type="ECO:0000259" key="6">
    <source>
        <dbReference type="PROSITE" id="PS50119"/>
    </source>
</evidence>
<dbReference type="GO" id="GO:0010803">
    <property type="term" value="P:regulation of tumor necrosis factor-mediated signaling pathway"/>
    <property type="evidence" value="ECO:0007669"/>
    <property type="project" value="TreeGrafter"/>
</dbReference>
<comment type="caution">
    <text evidence="7">The sequence shown here is derived from an EMBL/GenBank/DDBJ whole genome shotgun (WGS) entry which is preliminary data.</text>
</comment>
<feature type="transmembrane region" description="Helical" evidence="5">
    <location>
        <begin position="74"/>
        <end position="96"/>
    </location>
</feature>
<dbReference type="GO" id="GO:0005737">
    <property type="term" value="C:cytoplasm"/>
    <property type="evidence" value="ECO:0007669"/>
    <property type="project" value="TreeGrafter"/>
</dbReference>
<evidence type="ECO:0000256" key="4">
    <source>
        <dbReference type="PROSITE-ProRule" id="PRU00024"/>
    </source>
</evidence>
<dbReference type="AlphaFoldDB" id="A0A401P2D7"/>
<sequence>MDTNKIRDTLFRKYVQICELKLSEKDHLVDDAGLKKTATSLLDLYRQESSERFKMFRFYDMVENALRMLRTSSLSALLTAFGILETFCTNLFLYPWKKEFKTIKTFTGHFVYYIKSALCEDDIWNILFHIGYHHEKETFELKNKVNTNRVKLMSFELFLAGIECENLLEICSQIKGKGYSELNVLEERKSSMEDVRGCIDAMKRQRRLEDLHASVTRMEIRRPDSERLTNHYLKHFMYKPSSHVDNDENHLGKQLSKVNLTPVHHKKEAIYGASFEDMTDEIYRPTPSLLAMSSSPRLGSDEYLQSPSDNWRAENNFNMSFQALDDLDLYTADDPRSTLTPRWTDAASHNTRLIKNNDLRGVYHETSHLTKESVSNTVALKCQMCGMSSGTITCQKCDKALCNQCHRDTGECSFVSYRHEYPRGVGIVSRSSSVQNDLSVSSAPKEKCAFSITSHYQERTPSFKGTTTLRCGFCDKPAAKFTCMNCSKVSCDDCRAVYHQDLCNKNKLHSFHPNGQLNYKSGKIYSPYR</sequence>
<proteinExistence type="inferred from homology"/>
<dbReference type="GO" id="GO:0008270">
    <property type="term" value="F:zinc ion binding"/>
    <property type="evidence" value="ECO:0007669"/>
    <property type="project" value="UniProtKB-KW"/>
</dbReference>
<dbReference type="GO" id="GO:0060544">
    <property type="term" value="P:regulation of necroptotic process"/>
    <property type="evidence" value="ECO:0007669"/>
    <property type="project" value="TreeGrafter"/>
</dbReference>
<evidence type="ECO:0000256" key="1">
    <source>
        <dbReference type="ARBA" id="ARBA00022771"/>
    </source>
</evidence>
<dbReference type="PANTHER" id="PTHR15326">
    <property type="entry name" value="SPERMATOGENESIS-ASSOCIATED PROTEIN 2/TAMOZHENNIC"/>
    <property type="match status" value="1"/>
</dbReference>
<dbReference type="GO" id="GO:0070536">
    <property type="term" value="P:protein K63-linked deubiquitination"/>
    <property type="evidence" value="ECO:0007669"/>
    <property type="project" value="TreeGrafter"/>
</dbReference>
<name>A0A401P2D7_SCYTO</name>
<dbReference type="EMBL" id="BFAA01007092">
    <property type="protein sequence ID" value="GCB67282.1"/>
    <property type="molecule type" value="Genomic_DNA"/>
</dbReference>
<accession>A0A401P2D7</accession>
<evidence type="ECO:0000256" key="3">
    <source>
        <dbReference type="ARBA" id="ARBA00038142"/>
    </source>
</evidence>
<dbReference type="Gene3D" id="1.20.58.2190">
    <property type="match status" value="1"/>
</dbReference>
<dbReference type="STRING" id="75743.A0A401P2D7"/>
<keyword evidence="1 4" id="KW-0479">Metal-binding</keyword>
<organism evidence="7 8">
    <name type="scientific">Scyliorhinus torazame</name>
    <name type="common">Cloudy catshark</name>
    <name type="synonym">Catulus torazame</name>
    <dbReference type="NCBI Taxonomy" id="75743"/>
    <lineage>
        <taxon>Eukaryota</taxon>
        <taxon>Metazoa</taxon>
        <taxon>Chordata</taxon>
        <taxon>Craniata</taxon>
        <taxon>Vertebrata</taxon>
        <taxon>Chondrichthyes</taxon>
        <taxon>Elasmobranchii</taxon>
        <taxon>Galeomorphii</taxon>
        <taxon>Galeoidea</taxon>
        <taxon>Carcharhiniformes</taxon>
        <taxon>Scyliorhinidae</taxon>
        <taxon>Scyliorhinus</taxon>
    </lineage>
</organism>
<keyword evidence="5" id="KW-0812">Transmembrane</keyword>
<protein>
    <recommendedName>
        <fullName evidence="6">B box-type domain-containing protein</fullName>
    </recommendedName>
</protein>
<evidence type="ECO:0000256" key="2">
    <source>
        <dbReference type="ARBA" id="ARBA00022833"/>
    </source>
</evidence>
<dbReference type="CDD" id="cd19757">
    <property type="entry name" value="Bbox1"/>
    <property type="match status" value="1"/>
</dbReference>
<dbReference type="InterPro" id="IPR048839">
    <property type="entry name" value="SPATA2_PUB-like"/>
</dbReference>
<keyword evidence="5" id="KW-1133">Transmembrane helix</keyword>
<keyword evidence="5" id="KW-0472">Membrane</keyword>
<dbReference type="Pfam" id="PF21388">
    <property type="entry name" value="SPATA2_PUB-like"/>
    <property type="match status" value="1"/>
</dbReference>
<dbReference type="SUPFAM" id="SSF143503">
    <property type="entry name" value="PUG domain-like"/>
    <property type="match status" value="1"/>
</dbReference>
<dbReference type="Proteomes" id="UP000288216">
    <property type="component" value="Unassembled WGS sequence"/>
</dbReference>
<dbReference type="InterPro" id="IPR036339">
    <property type="entry name" value="PUB-like_dom_sf"/>
</dbReference>
<keyword evidence="1 4" id="KW-0863">Zinc-finger</keyword>
<reference evidence="7 8" key="1">
    <citation type="journal article" date="2018" name="Nat. Ecol. Evol.">
        <title>Shark genomes provide insights into elasmobranch evolution and the origin of vertebrates.</title>
        <authorList>
            <person name="Hara Y"/>
            <person name="Yamaguchi K"/>
            <person name="Onimaru K"/>
            <person name="Kadota M"/>
            <person name="Koyanagi M"/>
            <person name="Keeley SD"/>
            <person name="Tatsumi K"/>
            <person name="Tanaka K"/>
            <person name="Motone F"/>
            <person name="Kageyama Y"/>
            <person name="Nozu R"/>
            <person name="Adachi N"/>
            <person name="Nishimura O"/>
            <person name="Nakagawa R"/>
            <person name="Tanegashima C"/>
            <person name="Kiyatake I"/>
            <person name="Matsumoto R"/>
            <person name="Murakumo K"/>
            <person name="Nishida K"/>
            <person name="Terakita A"/>
            <person name="Kuratani S"/>
            <person name="Sato K"/>
            <person name="Hyodo S Kuraku.S."/>
        </authorList>
    </citation>
    <scope>NUCLEOTIDE SEQUENCE [LARGE SCALE GENOMIC DNA]</scope>
</reference>
<evidence type="ECO:0000313" key="8">
    <source>
        <dbReference type="Proteomes" id="UP000288216"/>
    </source>
</evidence>
<dbReference type="OMA" id="MCMSLYA"/>
<feature type="domain" description="B box-type" evidence="6">
    <location>
        <begin position="466"/>
        <end position="514"/>
    </location>
</feature>